<name>H6NJH0_9BACL</name>
<dbReference type="HOGENOM" id="CLU_2410464_0_0_9"/>
<dbReference type="AlphaFoldDB" id="H6NJH0"/>
<dbReference type="KEGG" id="pmq:PM3016_2774"/>
<dbReference type="EMBL" id="CP003235">
    <property type="protein sequence ID" value="AFC29650.1"/>
    <property type="molecule type" value="Genomic_DNA"/>
</dbReference>
<sequence>MAEPGFLRRAATKRKAFVVPVKGNEGFSLCAPLVRQRERRGRLPLPAGNRQQARGPLRSSHARVDDCAWMVPGAGRLLPSWSVQPAARPGAG</sequence>
<reference evidence="2 3" key="1">
    <citation type="journal article" date="2012" name="J. Bacteriol.">
        <title>Complete Genome Sequence of Paenibacillus mucilaginosus 3016, a Bacterium Functional as Microbial Fertilizer.</title>
        <authorList>
            <person name="Ma M."/>
            <person name="Wang Z."/>
            <person name="Li L."/>
            <person name="Jiang X."/>
            <person name="Guan D."/>
            <person name="Cao F."/>
            <person name="Chen H."/>
            <person name="Wang X."/>
            <person name="Shen D."/>
            <person name="Du B."/>
            <person name="Li J."/>
        </authorList>
    </citation>
    <scope>NUCLEOTIDE SEQUENCE [LARGE SCALE GENOMIC DNA]</scope>
    <source>
        <strain evidence="2 3">3016</strain>
    </source>
</reference>
<evidence type="ECO:0000313" key="2">
    <source>
        <dbReference type="EMBL" id="AFC29650.1"/>
    </source>
</evidence>
<dbReference type="Proteomes" id="UP000007523">
    <property type="component" value="Chromosome"/>
</dbReference>
<dbReference type="STRING" id="1116391.PM3016_2774"/>
<keyword evidence="3" id="KW-1185">Reference proteome</keyword>
<feature type="region of interest" description="Disordered" evidence="1">
    <location>
        <begin position="41"/>
        <end position="61"/>
    </location>
</feature>
<accession>H6NJH0</accession>
<evidence type="ECO:0000256" key="1">
    <source>
        <dbReference type="SAM" id="MobiDB-lite"/>
    </source>
</evidence>
<evidence type="ECO:0000313" key="3">
    <source>
        <dbReference type="Proteomes" id="UP000007523"/>
    </source>
</evidence>
<gene>
    <name evidence="2" type="ORF">PM3016_2774</name>
</gene>
<protein>
    <submittedName>
        <fullName evidence="2">Uncharacterized protein</fullName>
    </submittedName>
</protein>
<proteinExistence type="predicted"/>
<organism evidence="2 3">
    <name type="scientific">Paenibacillus mucilaginosus 3016</name>
    <dbReference type="NCBI Taxonomy" id="1116391"/>
    <lineage>
        <taxon>Bacteria</taxon>
        <taxon>Bacillati</taxon>
        <taxon>Bacillota</taxon>
        <taxon>Bacilli</taxon>
        <taxon>Bacillales</taxon>
        <taxon>Paenibacillaceae</taxon>
        <taxon>Paenibacillus</taxon>
    </lineage>
</organism>